<dbReference type="Pfam" id="PF09990">
    <property type="entry name" value="DUF2231"/>
    <property type="match status" value="1"/>
</dbReference>
<feature type="transmembrane region" description="Helical" evidence="1">
    <location>
        <begin position="86"/>
        <end position="106"/>
    </location>
</feature>
<sequence>MTVINGLPAHVLLVHAVVVLVPLTALLLVVVAAWPAARPRLAGPTAALAVLTLLAVPLTTEAGEWLERRVPASPLVHEHAELGDDLLPWAVGLAVLALVVLGRGLAARRLRSRPDGPAASASEPGGLVVGIVVGAIAVIVAAGAVFAVYRIGESGSRAAWTGRFSPAPIAQQQAPADDDEGQVSGG</sequence>
<keyword evidence="1" id="KW-0812">Transmembrane</keyword>
<keyword evidence="1" id="KW-0472">Membrane</keyword>
<dbReference type="InterPro" id="IPR019251">
    <property type="entry name" value="DUF2231_TM"/>
</dbReference>
<organism evidence="3 4">
    <name type="scientific">Actinomycetospora chlora</name>
    <dbReference type="NCBI Taxonomy" id="663608"/>
    <lineage>
        <taxon>Bacteria</taxon>
        <taxon>Bacillati</taxon>
        <taxon>Actinomycetota</taxon>
        <taxon>Actinomycetes</taxon>
        <taxon>Pseudonocardiales</taxon>
        <taxon>Pseudonocardiaceae</taxon>
        <taxon>Actinomycetospora</taxon>
    </lineage>
</organism>
<evidence type="ECO:0000313" key="3">
    <source>
        <dbReference type="EMBL" id="GAA4790684.1"/>
    </source>
</evidence>
<feature type="domain" description="DUF2231" evidence="2">
    <location>
        <begin position="6"/>
        <end position="162"/>
    </location>
</feature>
<evidence type="ECO:0000313" key="4">
    <source>
        <dbReference type="Proteomes" id="UP001500928"/>
    </source>
</evidence>
<feature type="transmembrane region" description="Helical" evidence="1">
    <location>
        <begin position="127"/>
        <end position="149"/>
    </location>
</feature>
<feature type="transmembrane region" description="Helical" evidence="1">
    <location>
        <begin position="12"/>
        <end position="34"/>
    </location>
</feature>
<dbReference type="Proteomes" id="UP001500928">
    <property type="component" value="Unassembled WGS sequence"/>
</dbReference>
<dbReference type="RefSeq" id="WP_345415245.1">
    <property type="nucleotide sequence ID" value="NZ_BAABHO010000019.1"/>
</dbReference>
<evidence type="ECO:0000256" key="1">
    <source>
        <dbReference type="SAM" id="Phobius"/>
    </source>
</evidence>
<keyword evidence="1" id="KW-1133">Transmembrane helix</keyword>
<gene>
    <name evidence="3" type="ORF">GCM10023200_27150</name>
</gene>
<accession>A0ABP9B8J4</accession>
<reference evidence="4" key="1">
    <citation type="journal article" date="2019" name="Int. J. Syst. Evol. Microbiol.">
        <title>The Global Catalogue of Microorganisms (GCM) 10K type strain sequencing project: providing services to taxonomists for standard genome sequencing and annotation.</title>
        <authorList>
            <consortium name="The Broad Institute Genomics Platform"/>
            <consortium name="The Broad Institute Genome Sequencing Center for Infectious Disease"/>
            <person name="Wu L."/>
            <person name="Ma J."/>
        </authorList>
    </citation>
    <scope>NUCLEOTIDE SEQUENCE [LARGE SCALE GENOMIC DNA]</scope>
    <source>
        <strain evidence="4">JCM 17979</strain>
    </source>
</reference>
<evidence type="ECO:0000259" key="2">
    <source>
        <dbReference type="Pfam" id="PF09990"/>
    </source>
</evidence>
<dbReference type="EMBL" id="BAABHO010000019">
    <property type="protein sequence ID" value="GAA4790684.1"/>
    <property type="molecule type" value="Genomic_DNA"/>
</dbReference>
<name>A0ABP9B8J4_9PSEU</name>
<comment type="caution">
    <text evidence="3">The sequence shown here is derived from an EMBL/GenBank/DDBJ whole genome shotgun (WGS) entry which is preliminary data.</text>
</comment>
<protein>
    <recommendedName>
        <fullName evidence="2">DUF2231 domain-containing protein</fullName>
    </recommendedName>
</protein>
<keyword evidence="4" id="KW-1185">Reference proteome</keyword>
<proteinExistence type="predicted"/>